<evidence type="ECO:0000313" key="6">
    <source>
        <dbReference type="EMBL" id="ASS75331.1"/>
    </source>
</evidence>
<gene>
    <name evidence="4 6" type="primary">nagB</name>
    <name evidence="6" type="ORF">CIG75_10240</name>
</gene>
<evidence type="ECO:0000256" key="3">
    <source>
        <dbReference type="ARBA" id="ARBA00023277"/>
    </source>
</evidence>
<dbReference type="InterPro" id="IPR037171">
    <property type="entry name" value="NagB/RpiA_transferase-like"/>
</dbReference>
<dbReference type="RefSeq" id="WP_094236579.1">
    <property type="nucleotide sequence ID" value="NZ_CP022657.1"/>
</dbReference>
<comment type="pathway">
    <text evidence="4">Amino-sugar metabolism; N-acetylneuraminate degradation; D-fructose 6-phosphate from N-acetylneuraminate: step 5/5.</text>
</comment>
<feature type="active site" description="Proton acceptor; for enolization step" evidence="4">
    <location>
        <position position="67"/>
    </location>
</feature>
<feature type="active site" description="Proton acceptor; for ring-opening step" evidence="4">
    <location>
        <position position="138"/>
    </location>
</feature>
<feature type="active site" description="For ring-opening step" evidence="4">
    <location>
        <position position="136"/>
    </location>
</feature>
<dbReference type="GO" id="GO:0004342">
    <property type="term" value="F:glucosamine-6-phosphate deaminase activity"/>
    <property type="evidence" value="ECO:0007669"/>
    <property type="project" value="UniProtKB-UniRule"/>
</dbReference>
<comment type="function">
    <text evidence="4">Catalyzes the reversible isomerization-deamination of glucosamine 6-phosphate (GlcN6P) to form fructose 6-phosphate (Fru6P) and ammonium ion.</text>
</comment>
<comment type="caution">
    <text evidence="4">Lacks conserved residue(s) required for the propagation of feature annotation.</text>
</comment>
<dbReference type="HAMAP" id="MF_01241">
    <property type="entry name" value="GlcN6P_deamin"/>
    <property type="match status" value="1"/>
</dbReference>
<dbReference type="GO" id="GO:0006046">
    <property type="term" value="P:N-acetylglucosamine catabolic process"/>
    <property type="evidence" value="ECO:0007669"/>
    <property type="project" value="UniProtKB-UniRule"/>
</dbReference>
<dbReference type="PANTHER" id="PTHR11280:SF5">
    <property type="entry name" value="GLUCOSAMINE-6-PHOSPHATE ISOMERASE"/>
    <property type="match status" value="1"/>
</dbReference>
<dbReference type="OrthoDB" id="9791139at2"/>
<dbReference type="SUPFAM" id="SSF100950">
    <property type="entry name" value="NagB/RpiA/CoA transferase-like"/>
    <property type="match status" value="1"/>
</dbReference>
<dbReference type="CDD" id="cd01399">
    <property type="entry name" value="GlcN6P_deaminase"/>
    <property type="match status" value="1"/>
</dbReference>
<evidence type="ECO:0000313" key="7">
    <source>
        <dbReference type="Proteomes" id="UP000214688"/>
    </source>
</evidence>
<dbReference type="FunFam" id="3.40.50.1360:FF:000003">
    <property type="entry name" value="Glucosamine-6-phosphate deaminase"/>
    <property type="match status" value="1"/>
</dbReference>
<dbReference type="AlphaFoldDB" id="A0A223D1B6"/>
<feature type="domain" description="Glucosamine/galactosamine-6-phosphate isomerase" evidence="5">
    <location>
        <begin position="11"/>
        <end position="224"/>
    </location>
</feature>
<dbReference type="PANTHER" id="PTHR11280">
    <property type="entry name" value="GLUCOSAMINE-6-PHOSPHATE ISOMERASE"/>
    <property type="match status" value="1"/>
</dbReference>
<dbReference type="GO" id="GO:0019262">
    <property type="term" value="P:N-acetylneuraminate catabolic process"/>
    <property type="evidence" value="ECO:0007669"/>
    <property type="project" value="UniProtKB-UniRule"/>
</dbReference>
<proteinExistence type="inferred from homology"/>
<keyword evidence="7" id="KW-1185">Reference proteome</keyword>
<dbReference type="InterPro" id="IPR006148">
    <property type="entry name" value="Glc/Gal-6P_isomerase"/>
</dbReference>
<dbReference type="UniPathway" id="UPA00629">
    <property type="reaction ID" value="UER00684"/>
</dbReference>
<protein>
    <recommendedName>
        <fullName evidence="4">Glucosamine-6-phosphate deaminase</fullName>
        <ecNumber evidence="4">3.5.99.6</ecNumber>
    </recommendedName>
    <alternativeName>
        <fullName evidence="4">GlcN6P deaminase</fullName>
        <shortName evidence="4">GNPDA</shortName>
    </alternativeName>
    <alternativeName>
        <fullName evidence="4">Glucosamine-6-phosphate isomerase</fullName>
    </alternativeName>
</protein>
<organism evidence="6 7">
    <name type="scientific">Tumebacillus algifaecis</name>
    <dbReference type="NCBI Taxonomy" id="1214604"/>
    <lineage>
        <taxon>Bacteria</taxon>
        <taxon>Bacillati</taxon>
        <taxon>Bacillota</taxon>
        <taxon>Bacilli</taxon>
        <taxon>Bacillales</taxon>
        <taxon>Alicyclobacillaceae</taxon>
        <taxon>Tumebacillus</taxon>
    </lineage>
</organism>
<keyword evidence="2 4" id="KW-0378">Hydrolase</keyword>
<dbReference type="InterPro" id="IPR004547">
    <property type="entry name" value="Glucosamine6P_isomerase"/>
</dbReference>
<evidence type="ECO:0000256" key="2">
    <source>
        <dbReference type="ARBA" id="ARBA00022801"/>
    </source>
</evidence>
<evidence type="ECO:0000256" key="4">
    <source>
        <dbReference type="HAMAP-Rule" id="MF_01241"/>
    </source>
</evidence>
<reference evidence="6 7" key="1">
    <citation type="journal article" date="2015" name="Int. J. Syst. Evol. Microbiol.">
        <title>Tumebacillus algifaecis sp. nov., isolated from decomposing algal scum.</title>
        <authorList>
            <person name="Wu Y.F."/>
            <person name="Zhang B."/>
            <person name="Xing P."/>
            <person name="Wu Q.L."/>
            <person name="Liu S.J."/>
        </authorList>
    </citation>
    <scope>NUCLEOTIDE SEQUENCE [LARGE SCALE GENOMIC DNA]</scope>
    <source>
        <strain evidence="6 7">THMBR28</strain>
    </source>
</reference>
<dbReference type="PROSITE" id="PS01161">
    <property type="entry name" value="GLC_GALNAC_ISOMERASE"/>
    <property type="match status" value="1"/>
</dbReference>
<dbReference type="GO" id="GO:0042802">
    <property type="term" value="F:identical protein binding"/>
    <property type="evidence" value="ECO:0007669"/>
    <property type="project" value="TreeGrafter"/>
</dbReference>
<dbReference type="GO" id="GO:0005975">
    <property type="term" value="P:carbohydrate metabolic process"/>
    <property type="evidence" value="ECO:0007669"/>
    <property type="project" value="InterPro"/>
</dbReference>
<comment type="catalytic activity">
    <reaction evidence="1 4">
        <text>alpha-D-glucosamine 6-phosphate + H2O = beta-D-fructose 6-phosphate + NH4(+)</text>
        <dbReference type="Rhea" id="RHEA:12172"/>
        <dbReference type="ChEBI" id="CHEBI:15377"/>
        <dbReference type="ChEBI" id="CHEBI:28938"/>
        <dbReference type="ChEBI" id="CHEBI:57634"/>
        <dbReference type="ChEBI" id="CHEBI:75989"/>
        <dbReference type="EC" id="3.5.99.6"/>
    </reaction>
</comment>
<dbReference type="GO" id="GO:0005737">
    <property type="term" value="C:cytoplasm"/>
    <property type="evidence" value="ECO:0007669"/>
    <property type="project" value="TreeGrafter"/>
</dbReference>
<dbReference type="KEGG" id="tab:CIG75_10240"/>
<accession>A0A223D1B6</accession>
<name>A0A223D1B6_9BACL</name>
<dbReference type="Pfam" id="PF01182">
    <property type="entry name" value="Glucosamine_iso"/>
    <property type="match status" value="1"/>
</dbReference>
<dbReference type="NCBIfam" id="TIGR00502">
    <property type="entry name" value="nagB"/>
    <property type="match status" value="1"/>
</dbReference>
<dbReference type="EMBL" id="CP022657">
    <property type="protein sequence ID" value="ASS75331.1"/>
    <property type="molecule type" value="Genomic_DNA"/>
</dbReference>
<comment type="similarity">
    <text evidence="4">Belongs to the glucosamine/galactosamine-6-phosphate isomerase family. NagB subfamily.</text>
</comment>
<dbReference type="Gene3D" id="3.40.50.1360">
    <property type="match status" value="1"/>
</dbReference>
<dbReference type="InterPro" id="IPR018321">
    <property type="entry name" value="Glucosamine6P_isomerase_CS"/>
</dbReference>
<feature type="active site" description="For ring-opening step" evidence="4">
    <location>
        <position position="143"/>
    </location>
</feature>
<keyword evidence="3 4" id="KW-0119">Carbohydrate metabolism</keyword>
<dbReference type="EC" id="3.5.99.6" evidence="4"/>
<dbReference type="GO" id="GO:0006043">
    <property type="term" value="P:glucosamine catabolic process"/>
    <property type="evidence" value="ECO:0007669"/>
    <property type="project" value="TreeGrafter"/>
</dbReference>
<sequence>MKLLVERDYDSISKRAAALVAEQIANRPDLVVGLATGSTPLGLYRYLIEEVQQGRLSLAAVKTFNLDEYLGLAPDHPQSYRSFMEENLFSQIDVVPANTHIPNGQPDDIAEHCAAYERLIVETGGIDIQVLGIGRNGHIGFNEPGEAFGRPTHLVKLAESTRQANARFFSHLGEVPTHAITMGLKSIMNARRVLLLAAGADKSEAVYRAVCGDVSEDHPASVLQLHPDCIFLLDEAAAALLPAELRQDKGMRW</sequence>
<evidence type="ECO:0000259" key="5">
    <source>
        <dbReference type="Pfam" id="PF01182"/>
    </source>
</evidence>
<dbReference type="Proteomes" id="UP000214688">
    <property type="component" value="Chromosome"/>
</dbReference>
<evidence type="ECO:0000256" key="1">
    <source>
        <dbReference type="ARBA" id="ARBA00000644"/>
    </source>
</evidence>